<dbReference type="GO" id="GO:1990189">
    <property type="term" value="F:protein N-terminal-serine acetyltransferase activity"/>
    <property type="evidence" value="ECO:0007669"/>
    <property type="project" value="UniProtKB-EC"/>
</dbReference>
<evidence type="ECO:0000256" key="9">
    <source>
        <dbReference type="ARBA" id="ARBA00023315"/>
    </source>
</evidence>
<evidence type="ECO:0000256" key="10">
    <source>
        <dbReference type="ARBA" id="ARBA00047821"/>
    </source>
</evidence>
<dbReference type="FunCoup" id="A0A409VBR7">
    <property type="interactions" value="594"/>
</dbReference>
<dbReference type="GO" id="GO:0005737">
    <property type="term" value="C:cytoplasm"/>
    <property type="evidence" value="ECO:0007669"/>
    <property type="project" value="UniProtKB-SubCell"/>
</dbReference>
<dbReference type="PROSITE" id="PS51186">
    <property type="entry name" value="GNAT"/>
    <property type="match status" value="1"/>
</dbReference>
<dbReference type="EC" id="2.3.1.257" evidence="4"/>
<dbReference type="OrthoDB" id="424551at2759"/>
<evidence type="ECO:0000256" key="7">
    <source>
        <dbReference type="ARBA" id="ARBA00022679"/>
    </source>
</evidence>
<evidence type="ECO:0000256" key="4">
    <source>
        <dbReference type="ARBA" id="ARBA00012950"/>
    </source>
</evidence>
<dbReference type="GO" id="GO:0010485">
    <property type="term" value="F:histone H4 acetyltransferase activity"/>
    <property type="evidence" value="ECO:0007669"/>
    <property type="project" value="InterPro"/>
</dbReference>
<dbReference type="Proteomes" id="UP000284706">
    <property type="component" value="Unassembled WGS sequence"/>
</dbReference>
<evidence type="ECO:0000256" key="8">
    <source>
        <dbReference type="ARBA" id="ARBA00023242"/>
    </source>
</evidence>
<evidence type="ECO:0000256" key="3">
    <source>
        <dbReference type="ARBA" id="ARBA00008870"/>
    </source>
</evidence>
<accession>A0A409VBR7</accession>
<comment type="catalytic activity">
    <reaction evidence="10">
        <text>N-terminal L-seryl-[histone H2A] + acetyl-CoA = N-terminal N(alpha)-acetyl-L-seryl-[histone H2A] + CoA + H(+)</text>
        <dbReference type="Rhea" id="RHEA:50600"/>
        <dbReference type="Rhea" id="RHEA-COMP:12742"/>
        <dbReference type="Rhea" id="RHEA-COMP:12744"/>
        <dbReference type="ChEBI" id="CHEBI:15378"/>
        <dbReference type="ChEBI" id="CHEBI:57287"/>
        <dbReference type="ChEBI" id="CHEBI:57288"/>
        <dbReference type="ChEBI" id="CHEBI:64738"/>
        <dbReference type="ChEBI" id="CHEBI:83690"/>
        <dbReference type="EC" id="2.3.1.257"/>
    </reaction>
</comment>
<dbReference type="Gene3D" id="3.40.630.30">
    <property type="match status" value="1"/>
</dbReference>
<evidence type="ECO:0000256" key="5">
    <source>
        <dbReference type="ARBA" id="ARBA00015043"/>
    </source>
</evidence>
<dbReference type="InterPro" id="IPR016181">
    <property type="entry name" value="Acyl_CoA_acyltransferase"/>
</dbReference>
<name>A0A409VBR7_9AGAR</name>
<dbReference type="Pfam" id="PF00583">
    <property type="entry name" value="Acetyltransf_1"/>
    <property type="match status" value="1"/>
</dbReference>
<dbReference type="STRING" id="231916.A0A409VBR7"/>
<evidence type="ECO:0000259" key="12">
    <source>
        <dbReference type="PROSITE" id="PS51186"/>
    </source>
</evidence>
<gene>
    <name evidence="13" type="ORF">CVT26_002145</name>
</gene>
<dbReference type="PANTHER" id="PTHR20531">
    <property type="entry name" value="N-ALPHA-ACETYLTRANSFERASE 40"/>
    <property type="match status" value="1"/>
</dbReference>
<comment type="caution">
    <text evidence="13">The sequence shown here is derived from an EMBL/GenBank/DDBJ whole genome shotgun (WGS) entry which is preliminary data.</text>
</comment>
<comment type="similarity">
    <text evidence="3">Belongs to the acetyltransferase family. NAA40 subfamily.</text>
</comment>
<keyword evidence="9" id="KW-0012">Acyltransferase</keyword>
<keyword evidence="14" id="KW-1185">Reference proteome</keyword>
<reference evidence="13 14" key="1">
    <citation type="journal article" date="2018" name="Evol. Lett.">
        <title>Horizontal gene cluster transfer increased hallucinogenic mushroom diversity.</title>
        <authorList>
            <person name="Reynolds H.T."/>
            <person name="Vijayakumar V."/>
            <person name="Gluck-Thaler E."/>
            <person name="Korotkin H.B."/>
            <person name="Matheny P.B."/>
            <person name="Slot J.C."/>
        </authorList>
    </citation>
    <scope>NUCLEOTIDE SEQUENCE [LARGE SCALE GENOMIC DNA]</scope>
    <source>
        <strain evidence="13 14">SRW20</strain>
    </source>
</reference>
<dbReference type="SUPFAM" id="SSF55729">
    <property type="entry name" value="Acyl-CoA N-acyltransferases (Nat)"/>
    <property type="match status" value="1"/>
</dbReference>
<feature type="domain" description="N-acetyltransferase" evidence="12">
    <location>
        <begin position="38"/>
        <end position="193"/>
    </location>
</feature>
<evidence type="ECO:0000256" key="2">
    <source>
        <dbReference type="ARBA" id="ARBA00004496"/>
    </source>
</evidence>
<organism evidence="13 14">
    <name type="scientific">Gymnopilus dilepis</name>
    <dbReference type="NCBI Taxonomy" id="231916"/>
    <lineage>
        <taxon>Eukaryota</taxon>
        <taxon>Fungi</taxon>
        <taxon>Dikarya</taxon>
        <taxon>Basidiomycota</taxon>
        <taxon>Agaricomycotina</taxon>
        <taxon>Agaricomycetes</taxon>
        <taxon>Agaricomycetidae</taxon>
        <taxon>Agaricales</taxon>
        <taxon>Agaricineae</taxon>
        <taxon>Hymenogastraceae</taxon>
        <taxon>Gymnopilus</taxon>
    </lineage>
</organism>
<evidence type="ECO:0000256" key="6">
    <source>
        <dbReference type="ARBA" id="ARBA00022490"/>
    </source>
</evidence>
<evidence type="ECO:0000256" key="1">
    <source>
        <dbReference type="ARBA" id="ARBA00004123"/>
    </source>
</evidence>
<dbReference type="EMBL" id="NHYE01005667">
    <property type="protein sequence ID" value="PPQ64438.1"/>
    <property type="molecule type" value="Genomic_DNA"/>
</dbReference>
<evidence type="ECO:0000313" key="13">
    <source>
        <dbReference type="EMBL" id="PPQ64438.1"/>
    </source>
</evidence>
<evidence type="ECO:0000256" key="11">
    <source>
        <dbReference type="ARBA" id="ARBA00049524"/>
    </source>
</evidence>
<comment type="subcellular location">
    <subcellularLocation>
        <location evidence="2">Cytoplasm</location>
    </subcellularLocation>
    <subcellularLocation>
        <location evidence="1">Nucleus</location>
    </subcellularLocation>
</comment>
<keyword evidence="8" id="KW-0539">Nucleus</keyword>
<proteinExistence type="inferred from homology"/>
<dbReference type="InParanoid" id="A0A409VBR7"/>
<keyword evidence="6" id="KW-0963">Cytoplasm</keyword>
<protein>
    <recommendedName>
        <fullName evidence="5">N-alpha-acetyltransferase 40</fullName>
        <ecNumber evidence="4">2.3.1.257</ecNumber>
    </recommendedName>
</protein>
<dbReference type="PANTHER" id="PTHR20531:SF1">
    <property type="entry name" value="N-ALPHA-ACETYLTRANSFERASE 40"/>
    <property type="match status" value="1"/>
</dbReference>
<dbReference type="GO" id="GO:0043998">
    <property type="term" value="F:histone H2A acetyltransferase activity"/>
    <property type="evidence" value="ECO:0007669"/>
    <property type="project" value="InterPro"/>
</dbReference>
<comment type="catalytic activity">
    <reaction evidence="11">
        <text>N-terminal L-seryl-[histone H4] + acetyl-CoA = N-terminal N(alpha)-acetyl-L-seryl-[histone H4] + CoA + H(+)</text>
        <dbReference type="Rhea" id="RHEA:50596"/>
        <dbReference type="Rhea" id="RHEA-COMP:12740"/>
        <dbReference type="Rhea" id="RHEA-COMP:12743"/>
        <dbReference type="ChEBI" id="CHEBI:15378"/>
        <dbReference type="ChEBI" id="CHEBI:57287"/>
        <dbReference type="ChEBI" id="CHEBI:57288"/>
        <dbReference type="ChEBI" id="CHEBI:64738"/>
        <dbReference type="ChEBI" id="CHEBI:83690"/>
        <dbReference type="EC" id="2.3.1.257"/>
    </reaction>
</comment>
<dbReference type="CDD" id="cd04301">
    <property type="entry name" value="NAT_SF"/>
    <property type="match status" value="1"/>
</dbReference>
<dbReference type="InterPro" id="IPR000182">
    <property type="entry name" value="GNAT_dom"/>
</dbReference>
<dbReference type="GO" id="GO:0005634">
    <property type="term" value="C:nucleus"/>
    <property type="evidence" value="ECO:0007669"/>
    <property type="project" value="UniProtKB-SubCell"/>
</dbReference>
<dbReference type="InterPro" id="IPR039949">
    <property type="entry name" value="NAA40"/>
</dbReference>
<sequence length="202" mass="23257">MAPKNAVKAAKEASARRLANIISTQYDMPSMIGSIQVVHAKDLKPSQKESIWALFEENMYEFYKDSLFGWDPPTKRKELFSRLSRYILVYRNDTANLLAFTMFRFELDQGEKLLYCYELQVSKCYQNQGLGRKLLSELTKLCEAFRMEKIMLTVLKKNARASAFYKTSGFVVDPSSPSYVESDEEVDDATEDVDYDILSKSI</sequence>
<dbReference type="AlphaFoldDB" id="A0A409VBR7"/>
<evidence type="ECO:0000313" key="14">
    <source>
        <dbReference type="Proteomes" id="UP000284706"/>
    </source>
</evidence>
<keyword evidence="7" id="KW-0808">Transferase</keyword>